<dbReference type="GO" id="GO:0034755">
    <property type="term" value="P:iron ion transmembrane transport"/>
    <property type="evidence" value="ECO:0007669"/>
    <property type="project" value="TreeGrafter"/>
</dbReference>
<keyword evidence="6 7" id="KW-0472">Membrane</keyword>
<dbReference type="EMBL" id="NOXT01000114">
    <property type="protein sequence ID" value="OYQ27203.1"/>
    <property type="molecule type" value="Genomic_DNA"/>
</dbReference>
<dbReference type="Pfam" id="PF01566">
    <property type="entry name" value="Nramp"/>
    <property type="match status" value="1"/>
</dbReference>
<comment type="caution">
    <text evidence="8">The sequence shown here is derived from an EMBL/GenBank/DDBJ whole genome shotgun (WGS) entry which is preliminary data.</text>
</comment>
<sequence>MTSPRPGIAHRLKRPPYHSALGPGLVTGAADDDPSGIATYAQAGASYGYALLWPVVLAWPFLTAFQFTCAEIARVTGKGLAANLKSSLPRPAVWAVVVLLLGANILNIAADIAAMAEATRLVAGGNRTALMAGFALLSLGLQVFVPYHRYVGLLKWLTLSLFAYVGVVLVAGVPWAAFAAGLWPSLPAGSATTVVAILGTTISPYLFFWQSAQELEEMQLHHATPLSRRPRGAAQELNRLVIDSAAGFLVTMVISLCIIAATAATLHGAGSHPITTAADAAAALRPIAGDFAFALFACGIIGTGLLAVPVLAGSAAYALAELMGWRAGLELKPREAAGFYGVIAVSVLAAFLIDLAGIDAMQALFWTAVANGVVAVPVMLAIMLLASRRRVMGNFRVSGGQAVLGWGAVALMAAASAGMLLL</sequence>
<dbReference type="InterPro" id="IPR001046">
    <property type="entry name" value="NRAMP_fam"/>
</dbReference>
<evidence type="ECO:0000256" key="3">
    <source>
        <dbReference type="ARBA" id="ARBA00022692"/>
    </source>
</evidence>
<gene>
    <name evidence="8" type="ORF">CHU93_10700</name>
</gene>
<dbReference type="PANTHER" id="PTHR11706">
    <property type="entry name" value="SOLUTE CARRIER PROTEIN FAMILY 11 MEMBER"/>
    <property type="match status" value="1"/>
</dbReference>
<dbReference type="GO" id="GO:0005384">
    <property type="term" value="F:manganese ion transmembrane transporter activity"/>
    <property type="evidence" value="ECO:0007669"/>
    <property type="project" value="TreeGrafter"/>
</dbReference>
<feature type="transmembrane region" description="Helical" evidence="7">
    <location>
        <begin position="159"/>
        <end position="183"/>
    </location>
</feature>
<dbReference type="OrthoDB" id="9787548at2"/>
<evidence type="ECO:0000256" key="7">
    <source>
        <dbReference type="SAM" id="Phobius"/>
    </source>
</evidence>
<keyword evidence="4" id="KW-0769">Symport</keyword>
<feature type="transmembrane region" description="Helical" evidence="7">
    <location>
        <begin position="240"/>
        <end position="264"/>
    </location>
</feature>
<feature type="transmembrane region" description="Helical" evidence="7">
    <location>
        <begin position="93"/>
        <end position="116"/>
    </location>
</feature>
<dbReference type="GO" id="GO:0015086">
    <property type="term" value="F:cadmium ion transmembrane transporter activity"/>
    <property type="evidence" value="ECO:0007669"/>
    <property type="project" value="TreeGrafter"/>
</dbReference>
<keyword evidence="3 7" id="KW-0812">Transmembrane</keyword>
<feature type="transmembrane region" description="Helical" evidence="7">
    <location>
        <begin position="398"/>
        <end position="421"/>
    </location>
</feature>
<keyword evidence="2" id="KW-0813">Transport</keyword>
<accession>A0A255YDF2</accession>
<dbReference type="GO" id="GO:0015293">
    <property type="term" value="F:symporter activity"/>
    <property type="evidence" value="ECO:0007669"/>
    <property type="project" value="UniProtKB-KW"/>
</dbReference>
<dbReference type="Proteomes" id="UP000216991">
    <property type="component" value="Unassembled WGS sequence"/>
</dbReference>
<evidence type="ECO:0000313" key="9">
    <source>
        <dbReference type="Proteomes" id="UP000216991"/>
    </source>
</evidence>
<evidence type="ECO:0000256" key="6">
    <source>
        <dbReference type="ARBA" id="ARBA00023136"/>
    </source>
</evidence>
<organism evidence="8 9">
    <name type="scientific">Sandarakinorhabdus cyanobacteriorum</name>
    <dbReference type="NCBI Taxonomy" id="1981098"/>
    <lineage>
        <taxon>Bacteria</taxon>
        <taxon>Pseudomonadati</taxon>
        <taxon>Pseudomonadota</taxon>
        <taxon>Alphaproteobacteria</taxon>
        <taxon>Sphingomonadales</taxon>
        <taxon>Sphingosinicellaceae</taxon>
        <taxon>Sandarakinorhabdus</taxon>
    </lineage>
</organism>
<dbReference type="PANTHER" id="PTHR11706:SF33">
    <property type="entry name" value="NATURAL RESISTANCE-ASSOCIATED MACROPHAGE PROTEIN 2"/>
    <property type="match status" value="1"/>
</dbReference>
<feature type="transmembrane region" description="Helical" evidence="7">
    <location>
        <begin position="51"/>
        <end position="73"/>
    </location>
</feature>
<keyword evidence="5 7" id="KW-1133">Transmembrane helix</keyword>
<comment type="subcellular location">
    <subcellularLocation>
        <location evidence="1">Membrane</location>
        <topology evidence="1">Multi-pass membrane protein</topology>
    </subcellularLocation>
</comment>
<feature type="transmembrane region" description="Helical" evidence="7">
    <location>
        <begin position="291"/>
        <end position="319"/>
    </location>
</feature>
<feature type="transmembrane region" description="Helical" evidence="7">
    <location>
        <begin position="364"/>
        <end position="386"/>
    </location>
</feature>
<dbReference type="AlphaFoldDB" id="A0A255YDF2"/>
<dbReference type="GO" id="GO:0005886">
    <property type="term" value="C:plasma membrane"/>
    <property type="evidence" value="ECO:0007669"/>
    <property type="project" value="TreeGrafter"/>
</dbReference>
<evidence type="ECO:0000256" key="5">
    <source>
        <dbReference type="ARBA" id="ARBA00022989"/>
    </source>
</evidence>
<proteinExistence type="predicted"/>
<keyword evidence="9" id="KW-1185">Reference proteome</keyword>
<evidence type="ECO:0000256" key="2">
    <source>
        <dbReference type="ARBA" id="ARBA00022448"/>
    </source>
</evidence>
<dbReference type="RefSeq" id="WP_094474034.1">
    <property type="nucleotide sequence ID" value="NZ_NOXT01000114.1"/>
</dbReference>
<evidence type="ECO:0000256" key="4">
    <source>
        <dbReference type="ARBA" id="ARBA00022847"/>
    </source>
</evidence>
<name>A0A255YDF2_9SPHN</name>
<feature type="transmembrane region" description="Helical" evidence="7">
    <location>
        <begin position="128"/>
        <end position="147"/>
    </location>
</feature>
<reference evidence="8 9" key="1">
    <citation type="submission" date="2017-07" db="EMBL/GenBank/DDBJ databases">
        <title>Sandarakinorhabdus cyanobacteriorum sp. nov., a novel bacterium isolated from cyanobacterial aggregates in a eutrophic lake.</title>
        <authorList>
            <person name="Cai H."/>
        </authorList>
    </citation>
    <scope>NUCLEOTIDE SEQUENCE [LARGE SCALE GENOMIC DNA]</scope>
    <source>
        <strain evidence="8 9">TH057</strain>
    </source>
</reference>
<protein>
    <submittedName>
        <fullName evidence="8">Iron transporter</fullName>
    </submittedName>
</protein>
<evidence type="ECO:0000256" key="1">
    <source>
        <dbReference type="ARBA" id="ARBA00004141"/>
    </source>
</evidence>
<evidence type="ECO:0000313" key="8">
    <source>
        <dbReference type="EMBL" id="OYQ27203.1"/>
    </source>
</evidence>
<feature type="transmembrane region" description="Helical" evidence="7">
    <location>
        <begin position="339"/>
        <end position="358"/>
    </location>
</feature>
<feature type="transmembrane region" description="Helical" evidence="7">
    <location>
        <begin position="189"/>
        <end position="208"/>
    </location>
</feature>